<keyword evidence="5" id="KW-1185">Reference proteome</keyword>
<dbReference type="InterPro" id="IPR046373">
    <property type="entry name" value="Acyl-CoA_Oxase/DH_mid-dom_sf"/>
</dbReference>
<dbReference type="PIRSF" id="PIRSF016578">
    <property type="entry name" value="HsaA"/>
    <property type="match status" value="1"/>
</dbReference>
<dbReference type="InterPro" id="IPR013107">
    <property type="entry name" value="Acyl-CoA_DH_C"/>
</dbReference>
<evidence type="ECO:0000259" key="2">
    <source>
        <dbReference type="Pfam" id="PF02771"/>
    </source>
</evidence>
<evidence type="ECO:0000259" key="3">
    <source>
        <dbReference type="Pfam" id="PF08028"/>
    </source>
</evidence>
<dbReference type="Pfam" id="PF02771">
    <property type="entry name" value="Acyl-CoA_dh_N"/>
    <property type="match status" value="1"/>
</dbReference>
<dbReference type="InterPro" id="IPR036250">
    <property type="entry name" value="AcylCo_DH-like_C"/>
</dbReference>
<dbReference type="EMBL" id="CP092427">
    <property type="protein sequence ID" value="ULP35115.1"/>
    <property type="molecule type" value="Genomic_DNA"/>
</dbReference>
<dbReference type="Gene3D" id="1.10.540.10">
    <property type="entry name" value="Acyl-CoA dehydrogenase/oxidase, N-terminal domain"/>
    <property type="match status" value="1"/>
</dbReference>
<feature type="domain" description="Acyl-CoA dehydrogenase C-terminal" evidence="3">
    <location>
        <begin position="238"/>
        <end position="374"/>
    </location>
</feature>
<proteinExistence type="predicted"/>
<evidence type="ECO:0000256" key="1">
    <source>
        <dbReference type="ARBA" id="ARBA00023002"/>
    </source>
</evidence>
<keyword evidence="1" id="KW-0560">Oxidoreductase</keyword>
<reference evidence="4" key="1">
    <citation type="submission" date="2022-08" db="EMBL/GenBank/DDBJ databases">
        <title>Whole genome sequencing of non-tuberculosis mycobacteria type-strains.</title>
        <authorList>
            <person name="Igarashi Y."/>
            <person name="Osugi A."/>
            <person name="Mitarai S."/>
        </authorList>
    </citation>
    <scope>NUCLEOTIDE SEQUENCE</scope>
    <source>
        <strain evidence="4">JCM 16372</strain>
    </source>
</reference>
<name>A0ABY3UBN0_9MYCO</name>
<dbReference type="InterPro" id="IPR013786">
    <property type="entry name" value="AcylCoA_DH/ox_N"/>
</dbReference>
<dbReference type="SUPFAM" id="SSF56645">
    <property type="entry name" value="Acyl-CoA dehydrogenase NM domain-like"/>
    <property type="match status" value="1"/>
</dbReference>
<feature type="domain" description="Acyl-CoA dehydrogenase/oxidase N-terminal" evidence="2">
    <location>
        <begin position="32"/>
        <end position="117"/>
    </location>
</feature>
<organism evidence="4 5">
    <name type="scientific">Mycolicibacterium rufum</name>
    <dbReference type="NCBI Taxonomy" id="318424"/>
    <lineage>
        <taxon>Bacteria</taxon>
        <taxon>Bacillati</taxon>
        <taxon>Actinomycetota</taxon>
        <taxon>Actinomycetes</taxon>
        <taxon>Mycobacteriales</taxon>
        <taxon>Mycobacteriaceae</taxon>
        <taxon>Mycolicibacterium</taxon>
    </lineage>
</organism>
<protein>
    <submittedName>
        <fullName evidence="4">Acyl-CoA dehydrogenase family protein</fullName>
    </submittedName>
</protein>
<dbReference type="Gene3D" id="2.40.110.10">
    <property type="entry name" value="Butyryl-CoA Dehydrogenase, subunit A, domain 2"/>
    <property type="match status" value="1"/>
</dbReference>
<accession>A0ABY3UBN0</accession>
<dbReference type="RefSeq" id="WP_043410601.1">
    <property type="nucleotide sequence ID" value="NZ_CP092427.2"/>
</dbReference>
<dbReference type="PANTHER" id="PTHR43884">
    <property type="entry name" value="ACYL-COA DEHYDROGENASE"/>
    <property type="match status" value="1"/>
</dbReference>
<sequence>MTLTTAVGGVAERLDRLTRIVEHLRAVDPVAERERVLQYDAVDEIRRTGVLSLRVPQRYGGPGGSIRDVLSAVVHLASGSSNVAQALRAHFGFSERLLSNRATDAERAEWFPRINAGLLIGNAITDAKGRVPGSSDTTVLPDRNGVLRLNGQKFYSTGTLYADVIAVSAVDAAGNDVQAIVPTDRAGVELFDDWDGFGQRTTASGGSRFTDVEIAPVEVTTVSDGDHLGHSTTFLQLYLAAVAAGIAAAIRDDAVDYVRIRARPAAHSVAARAAEDPFVLHAVGEIGTAAAVARSLVLSAADVLDALVDQGRVFDADALAEAAVAVAQAQLVTERLTLDAAQRLFDTGGASATARKINLDRHWRNARTLASHNPLDYKAHAVGNYLVNAVPPPANGYF</sequence>
<dbReference type="Proteomes" id="UP001055159">
    <property type="component" value="Chromosome"/>
</dbReference>
<gene>
    <name evidence="4" type="ORF">MJO55_17615</name>
</gene>
<dbReference type="InterPro" id="IPR009100">
    <property type="entry name" value="AcylCoA_DH/oxidase_NM_dom_sf"/>
</dbReference>
<dbReference type="Pfam" id="PF08028">
    <property type="entry name" value="Acyl-CoA_dh_2"/>
    <property type="match status" value="1"/>
</dbReference>
<dbReference type="InterPro" id="IPR037069">
    <property type="entry name" value="AcylCoA_DH/ox_N_sf"/>
</dbReference>
<evidence type="ECO:0000313" key="4">
    <source>
        <dbReference type="EMBL" id="ULP35115.1"/>
    </source>
</evidence>
<dbReference type="Gene3D" id="1.20.140.10">
    <property type="entry name" value="Butyryl-CoA Dehydrogenase, subunit A, domain 3"/>
    <property type="match status" value="1"/>
</dbReference>
<evidence type="ECO:0000313" key="5">
    <source>
        <dbReference type="Proteomes" id="UP001055159"/>
    </source>
</evidence>
<dbReference type="SUPFAM" id="SSF47203">
    <property type="entry name" value="Acyl-CoA dehydrogenase C-terminal domain-like"/>
    <property type="match status" value="1"/>
</dbReference>
<dbReference type="PANTHER" id="PTHR43884:SF12">
    <property type="entry name" value="ISOVALERYL-COA DEHYDROGENASE, MITOCHONDRIAL-RELATED"/>
    <property type="match status" value="1"/>
</dbReference>